<reference evidence="1" key="1">
    <citation type="submission" date="2015-07" db="EMBL/GenBank/DDBJ databases">
        <title>MeaNS - Measles Nucleotide Surveillance Program.</title>
        <authorList>
            <person name="Tran T."/>
            <person name="Druce J."/>
        </authorList>
    </citation>
    <scope>NUCLEOTIDE SEQUENCE</scope>
    <source>
        <strain evidence="1">UCB-OBI-ISO-001</strain>
        <tissue evidence="1">Gonad</tissue>
    </source>
</reference>
<gene>
    <name evidence="1" type="ORF">OCBIM_22007672mg</name>
</gene>
<dbReference type="EMBL" id="KQ426422">
    <property type="protein sequence ID" value="KOF68283.1"/>
    <property type="molecule type" value="Genomic_DNA"/>
</dbReference>
<name>A0A0L8FUI2_OCTBM</name>
<feature type="non-terminal residue" evidence="1">
    <location>
        <position position="1"/>
    </location>
</feature>
<accession>A0A0L8FUI2</accession>
<dbReference type="STRING" id="37653.A0A0L8FUI2"/>
<sequence>ENHGHLEKWLLEYYSSSTFNVCNQQLTKMSGSPIRLMVGPDAKPIAHHTPIPVPLHWQDLKDKTLQYNFSIIHAPVAHHTTANAVLHHPVRQPTPPDFPDDVAATTHPTELLSHPSLQHSFLETIRSTGGPFQRLPELLQYYQFHDELTSFDGVILYHGRIVIPTSLHMQVLQALHSAHQ</sequence>
<organism evidence="1">
    <name type="scientific">Octopus bimaculoides</name>
    <name type="common">California two-spotted octopus</name>
    <dbReference type="NCBI Taxonomy" id="37653"/>
    <lineage>
        <taxon>Eukaryota</taxon>
        <taxon>Metazoa</taxon>
        <taxon>Spiralia</taxon>
        <taxon>Lophotrochozoa</taxon>
        <taxon>Mollusca</taxon>
        <taxon>Cephalopoda</taxon>
        <taxon>Coleoidea</taxon>
        <taxon>Octopodiformes</taxon>
        <taxon>Octopoda</taxon>
        <taxon>Incirrata</taxon>
        <taxon>Octopodidae</taxon>
        <taxon>Octopus</taxon>
    </lineage>
</organism>
<proteinExistence type="predicted"/>
<evidence type="ECO:0000313" key="1">
    <source>
        <dbReference type="EMBL" id="KOF68283.1"/>
    </source>
</evidence>
<feature type="non-terminal residue" evidence="1">
    <location>
        <position position="180"/>
    </location>
</feature>
<dbReference type="AlphaFoldDB" id="A0A0L8FUI2"/>
<protein>
    <submittedName>
        <fullName evidence="1">Uncharacterized protein</fullName>
    </submittedName>
</protein>